<keyword evidence="7 16" id="KW-0808">Transferase</keyword>
<evidence type="ECO:0000256" key="20">
    <source>
        <dbReference type="SAM" id="MobiDB-lite"/>
    </source>
</evidence>
<feature type="site" description="Interaction with histone H4 N-terminus" evidence="19">
    <location>
        <position position="177"/>
    </location>
</feature>
<feature type="region of interest" description="Interaction with histone H4 N-terminus" evidence="18">
    <location>
        <begin position="44"/>
        <end position="46"/>
    </location>
</feature>
<feature type="domain" description="Histone acetyl transferase HAT1 N-terminal" evidence="21">
    <location>
        <begin position="7"/>
        <end position="165"/>
    </location>
</feature>
<dbReference type="EMBL" id="VIFY01000010">
    <property type="protein sequence ID" value="TQB76370.1"/>
    <property type="molecule type" value="Genomic_DNA"/>
</dbReference>
<dbReference type="AlphaFoldDB" id="A0A507R3N8"/>
<organism evidence="22 23">
    <name type="scientific">Monascus purpureus</name>
    <name type="common">Red mold</name>
    <name type="synonym">Monascus anka</name>
    <dbReference type="NCBI Taxonomy" id="5098"/>
    <lineage>
        <taxon>Eukaryota</taxon>
        <taxon>Fungi</taxon>
        <taxon>Dikarya</taxon>
        <taxon>Ascomycota</taxon>
        <taxon>Pezizomycotina</taxon>
        <taxon>Eurotiomycetes</taxon>
        <taxon>Eurotiomycetidae</taxon>
        <taxon>Eurotiales</taxon>
        <taxon>Aspergillaceae</taxon>
        <taxon>Monascus</taxon>
    </lineage>
</organism>
<evidence type="ECO:0000313" key="22">
    <source>
        <dbReference type="EMBL" id="TQB76370.1"/>
    </source>
</evidence>
<feature type="region of interest" description="Interaction with histone H4 N-terminus" evidence="18">
    <location>
        <begin position="210"/>
        <end position="212"/>
    </location>
</feature>
<keyword evidence="6 16" id="KW-0963">Cytoplasm</keyword>
<feature type="compositionally biased region" description="Acidic residues" evidence="20">
    <location>
        <begin position="497"/>
        <end position="507"/>
    </location>
</feature>
<dbReference type="InterPro" id="IPR016181">
    <property type="entry name" value="Acyl_CoA_acyltransferase"/>
</dbReference>
<dbReference type="PANTHER" id="PTHR12046">
    <property type="entry name" value="HISTONE ACETYLTRANSFERASE TYPE B CATALYTIC SUBUNIT"/>
    <property type="match status" value="1"/>
</dbReference>
<dbReference type="GO" id="GO:0006281">
    <property type="term" value="P:DNA repair"/>
    <property type="evidence" value="ECO:0007669"/>
    <property type="project" value="UniProtKB-KW"/>
</dbReference>
<dbReference type="Proteomes" id="UP000319663">
    <property type="component" value="Unassembled WGS sequence"/>
</dbReference>
<dbReference type="InterPro" id="IPR017380">
    <property type="entry name" value="Hist_AcTrfase_B-typ_cat-su"/>
</dbReference>
<dbReference type="SUPFAM" id="SSF55729">
    <property type="entry name" value="Acyl-CoA N-acyltransferases (Nat)"/>
    <property type="match status" value="1"/>
</dbReference>
<evidence type="ECO:0000256" key="8">
    <source>
        <dbReference type="ARBA" id="ARBA00022763"/>
    </source>
</evidence>
<protein>
    <recommendedName>
        <fullName evidence="5 16">Histone acetyltransferase type B catalytic subunit</fullName>
        <ecNumber evidence="4 16">2.3.1.48</ecNumber>
    </recommendedName>
</protein>
<dbReference type="GO" id="GO:0005634">
    <property type="term" value="C:nucleus"/>
    <property type="evidence" value="ECO:0007669"/>
    <property type="project" value="UniProtKB-SubCell"/>
</dbReference>
<evidence type="ECO:0000256" key="9">
    <source>
        <dbReference type="ARBA" id="ARBA00022853"/>
    </source>
</evidence>
<dbReference type="Pfam" id="PF10394">
    <property type="entry name" value="Hat1_N"/>
    <property type="match status" value="1"/>
</dbReference>
<evidence type="ECO:0000259" key="21">
    <source>
        <dbReference type="Pfam" id="PF10394"/>
    </source>
</evidence>
<dbReference type="PIRSF" id="PIRSF038084">
    <property type="entry name" value="HAT-B_cat"/>
    <property type="match status" value="1"/>
</dbReference>
<evidence type="ECO:0000256" key="7">
    <source>
        <dbReference type="ARBA" id="ARBA00022679"/>
    </source>
</evidence>
<keyword evidence="10" id="KW-0234">DNA repair</keyword>
<evidence type="ECO:0000256" key="15">
    <source>
        <dbReference type="ARBA" id="ARBA00063577"/>
    </source>
</evidence>
<dbReference type="InterPro" id="IPR019467">
    <property type="entry name" value="Hat1_N"/>
</dbReference>
<comment type="caution">
    <text evidence="22">The sequence shown here is derived from an EMBL/GenBank/DDBJ whole genome shotgun (WGS) entry which is preliminary data.</text>
</comment>
<comment type="catalytic activity">
    <reaction evidence="13 16">
        <text>L-lysyl-[protein] + acetyl-CoA = N(6)-acetyl-L-lysyl-[protein] + CoA + H(+)</text>
        <dbReference type="Rhea" id="RHEA:45948"/>
        <dbReference type="Rhea" id="RHEA-COMP:9752"/>
        <dbReference type="Rhea" id="RHEA-COMP:10731"/>
        <dbReference type="ChEBI" id="CHEBI:15378"/>
        <dbReference type="ChEBI" id="CHEBI:29969"/>
        <dbReference type="ChEBI" id="CHEBI:57287"/>
        <dbReference type="ChEBI" id="CHEBI:57288"/>
        <dbReference type="ChEBI" id="CHEBI:61930"/>
        <dbReference type="EC" id="2.3.1.48"/>
    </reaction>
</comment>
<evidence type="ECO:0000256" key="14">
    <source>
        <dbReference type="ARBA" id="ARBA00053467"/>
    </source>
</evidence>
<keyword evidence="8" id="KW-0227">DNA damage</keyword>
<evidence type="ECO:0000256" key="18">
    <source>
        <dbReference type="PIRSR" id="PIRSR038084-2"/>
    </source>
</evidence>
<evidence type="ECO:0000256" key="16">
    <source>
        <dbReference type="PIRNR" id="PIRNR038084"/>
    </source>
</evidence>
<comment type="similarity">
    <text evidence="3 16">Belongs to the HAT1 family.</text>
</comment>
<comment type="function">
    <text evidence="16">Catalytic component of the histone acetylase B (HAT-B) complex. Has intrinsic substrate specificity that modifies lysine in recognition sequence GXGKXG. Involved in DNA double-strand break repair.</text>
</comment>
<sequence length="515" mass="59330">MDAGDDWSCDANDAVHITVVQPGETKPKTLSNFHPQFTYPIFGDEERIFGYKGLIIRLRFAAHDLRPHVHISYDEKFKTVDDTAAVDLNETLKLWIPEEAFTTLPEFEKAVQDDETAKDFVPPGKPVHSYTSRQRNYEIWAGSLADPRVRHVLERAQVFVSLFIEAGTPLATDDPEWTLERWTVYFVYEKVDPPTPTASQYSIVGYATTYRWWYYNRGPLESSAISKDVSFPLPDVAVSDLPARLRIAQFLILPPHQGSGHGTHLYTTIHTKCFEDPTIVELTVEDPNEAFDALRDTADYHILLPEFAKHKVNINPDPYEAHSRNQRPRRVPTADLIPVKLLHDIRTSYKISPTQFSHILELFLLSRIPFENRQAGGANMSRLLIKKYRAEDPNERRYYWWRMLVKQRLYKRSRDILIQLDPSDRIQKLEETVTNVEEGYEVLLKAFSARQESLIAEITDEKERKRSQSAAVLDEASEAPNGTLGRDQRVKRKFTVADDDDEEETEGEASKRPKV</sequence>
<feature type="region of interest" description="Disordered" evidence="20">
    <location>
        <begin position="460"/>
        <end position="515"/>
    </location>
</feature>
<name>A0A507R3N8_MONPU</name>
<dbReference type="GO" id="GO:0005737">
    <property type="term" value="C:cytoplasm"/>
    <property type="evidence" value="ECO:0007669"/>
    <property type="project" value="UniProtKB-SubCell"/>
</dbReference>
<feature type="binding site" evidence="18">
    <location>
        <begin position="250"/>
        <end position="252"/>
    </location>
    <ligand>
        <name>acetyl-CoA</name>
        <dbReference type="ChEBI" id="CHEBI:57288"/>
    </ligand>
</feature>
<evidence type="ECO:0000256" key="12">
    <source>
        <dbReference type="ARBA" id="ARBA00023315"/>
    </source>
</evidence>
<evidence type="ECO:0000256" key="10">
    <source>
        <dbReference type="ARBA" id="ARBA00023204"/>
    </source>
</evidence>
<keyword evidence="11 16" id="KW-0539">Nucleus</keyword>
<dbReference type="EC" id="2.3.1.48" evidence="4 16"/>
<evidence type="ECO:0000256" key="11">
    <source>
        <dbReference type="ARBA" id="ARBA00023242"/>
    </source>
</evidence>
<keyword evidence="23" id="KW-1185">Reference proteome</keyword>
<evidence type="ECO:0000256" key="5">
    <source>
        <dbReference type="ARBA" id="ARBA00021268"/>
    </source>
</evidence>
<reference evidence="22 23" key="1">
    <citation type="submission" date="2019-06" db="EMBL/GenBank/DDBJ databases">
        <title>Wine fermentation using esterase from Monascus purpureus.</title>
        <authorList>
            <person name="Geng C."/>
            <person name="Zhang Y."/>
        </authorList>
    </citation>
    <scope>NUCLEOTIDE SEQUENCE [LARGE SCALE GENOMIC DNA]</scope>
    <source>
        <strain evidence="22">HQ1</strain>
    </source>
</reference>
<evidence type="ECO:0000256" key="2">
    <source>
        <dbReference type="ARBA" id="ARBA00004496"/>
    </source>
</evidence>
<evidence type="ECO:0000256" key="17">
    <source>
        <dbReference type="PIRSR" id="PIRSR038084-1"/>
    </source>
</evidence>
<evidence type="ECO:0000256" key="6">
    <source>
        <dbReference type="ARBA" id="ARBA00022490"/>
    </source>
</evidence>
<evidence type="ECO:0000256" key="4">
    <source>
        <dbReference type="ARBA" id="ARBA00013184"/>
    </source>
</evidence>
<evidence type="ECO:0000256" key="1">
    <source>
        <dbReference type="ARBA" id="ARBA00004123"/>
    </source>
</evidence>
<feature type="active site" description="Proton donor/acceptor" evidence="17">
    <location>
        <position position="285"/>
    </location>
</feature>
<dbReference type="GO" id="GO:0004402">
    <property type="term" value="F:histone acetyltransferase activity"/>
    <property type="evidence" value="ECO:0007669"/>
    <property type="project" value="UniProtKB-UniRule"/>
</dbReference>
<proteinExistence type="inferred from homology"/>
<dbReference type="STRING" id="5098.A0A507R3N8"/>
<evidence type="ECO:0000256" key="19">
    <source>
        <dbReference type="PIRSR" id="PIRSR038084-3"/>
    </source>
</evidence>
<comment type="subcellular location">
    <subcellularLocation>
        <location evidence="2 16">Cytoplasm</location>
    </subcellularLocation>
    <subcellularLocation>
        <location evidence="1 16">Nucleus</location>
    </subcellularLocation>
</comment>
<dbReference type="FunFam" id="3.40.630.30:FF:000125">
    <property type="entry name" value="Histone acetyltransferase type B catalytic subunit"/>
    <property type="match status" value="1"/>
</dbReference>
<feature type="binding site" evidence="18">
    <location>
        <position position="288"/>
    </location>
    <ligand>
        <name>acetyl-CoA</name>
        <dbReference type="ChEBI" id="CHEBI:57288"/>
    </ligand>
</feature>
<evidence type="ECO:0000256" key="13">
    <source>
        <dbReference type="ARBA" id="ARBA00048017"/>
    </source>
</evidence>
<evidence type="ECO:0000313" key="23">
    <source>
        <dbReference type="Proteomes" id="UP000319663"/>
    </source>
</evidence>
<dbReference type="Gene3D" id="3.40.630.30">
    <property type="match status" value="1"/>
</dbReference>
<comment type="function">
    <text evidence="14">Catalytic component of the histone acetylase B (HAT-B) complex. Acetylates 'Lys-12' of histone H4 which is required for telomeric silencing. Has intrinsic substrate specificity that modifies lysine in recognition sequence GXGKXG. Involved in DNA double-strand break repair.</text>
</comment>
<feature type="binding site" evidence="18">
    <location>
        <begin position="257"/>
        <end position="263"/>
    </location>
    <ligand>
        <name>acetyl-CoA</name>
        <dbReference type="ChEBI" id="CHEBI:57288"/>
    </ligand>
</feature>
<gene>
    <name evidence="22" type="primary">HAT1</name>
    <name evidence="22" type="ORF">MPDQ_000193</name>
</gene>
<evidence type="ECO:0000256" key="3">
    <source>
        <dbReference type="ARBA" id="ARBA00010543"/>
    </source>
</evidence>
<keyword evidence="12 16" id="KW-0012">Acyltransferase</keyword>
<accession>A0A507R3N8</accession>
<dbReference type="InterPro" id="IPR037113">
    <property type="entry name" value="Hat1_N_sf"/>
</dbReference>
<keyword evidence="9" id="KW-0156">Chromatin regulator</keyword>
<comment type="subunit">
    <text evidence="15 16">Component of the HAT-B complex composed of at least HAT1 and HAT2. The HAT-B complex binds to histone H4 tail.</text>
</comment>
<dbReference type="GO" id="GO:0031509">
    <property type="term" value="P:subtelomeric heterochromatin formation"/>
    <property type="evidence" value="ECO:0007669"/>
    <property type="project" value="InterPro"/>
</dbReference>
<dbReference type="GO" id="GO:0000781">
    <property type="term" value="C:chromosome, telomeric region"/>
    <property type="evidence" value="ECO:0007669"/>
    <property type="project" value="GOC"/>
</dbReference>
<dbReference type="Gene3D" id="3.90.360.10">
    <property type="entry name" value="Histone acetyl transferase 1 (HAT1), N-terminal domain"/>
    <property type="match status" value="1"/>
</dbReference>